<evidence type="ECO:0000313" key="1">
    <source>
        <dbReference type="EMBL" id="RIJ45502.1"/>
    </source>
</evidence>
<dbReference type="OrthoDB" id="1625426at2"/>
<dbReference type="SUPFAM" id="SSF52540">
    <property type="entry name" value="P-loop containing nucleoside triphosphate hydrolases"/>
    <property type="match status" value="1"/>
</dbReference>
<dbReference type="AlphaFoldDB" id="A0A399SSN4"/>
<dbReference type="InterPro" id="IPR027417">
    <property type="entry name" value="P-loop_NTPase"/>
</dbReference>
<comment type="caution">
    <text evidence="1">The sequence shown here is derived from an EMBL/GenBank/DDBJ whole genome shotgun (WGS) entry which is preliminary data.</text>
</comment>
<dbReference type="RefSeq" id="WP_119440311.1">
    <property type="nucleotide sequence ID" value="NZ_QWGR01000024.1"/>
</dbReference>
<sequence length="287" mass="31889">MEIRKAQRKQAKIKLALQGPSGSGKTYSALLLAAGLTNYSKIAVIDTENHSADLYAHLGDFNVLQLSKPFTPERYITAIETCEEAGMEVIIIDSVSHEWEGSGGILDLHGNMPGNSFTNWAKMTPRHNAFVQKILESPCHVISTIRTKTDYTLSEKNGKMIPEKVGLKGITRDGMDYEFTIVFDLDIKHNATASKDRTGLFMDKPAYVISSKTGERILNWCNQGTSLDEVIKQVQQAKDVVELRDLLKKYPEYRSKIEPLAVKRKEALNAEIINATKIGTNGTGKSK</sequence>
<proteinExistence type="predicted"/>
<accession>A0A399SSN4</accession>
<dbReference type="EMBL" id="QWGR01000024">
    <property type="protein sequence ID" value="RIJ45502.1"/>
    <property type="molecule type" value="Genomic_DNA"/>
</dbReference>
<evidence type="ECO:0000313" key="2">
    <source>
        <dbReference type="Proteomes" id="UP000265926"/>
    </source>
</evidence>
<organism evidence="1 2">
    <name type="scientific">Maribellus luteus</name>
    <dbReference type="NCBI Taxonomy" id="2305463"/>
    <lineage>
        <taxon>Bacteria</taxon>
        <taxon>Pseudomonadati</taxon>
        <taxon>Bacteroidota</taxon>
        <taxon>Bacteroidia</taxon>
        <taxon>Marinilabiliales</taxon>
        <taxon>Prolixibacteraceae</taxon>
        <taxon>Maribellus</taxon>
    </lineage>
</organism>
<name>A0A399SSN4_9BACT</name>
<dbReference type="Pfam" id="PF13479">
    <property type="entry name" value="AAA_24"/>
    <property type="match status" value="1"/>
</dbReference>
<dbReference type="Proteomes" id="UP000265926">
    <property type="component" value="Unassembled WGS sequence"/>
</dbReference>
<dbReference type="Gene3D" id="3.40.50.300">
    <property type="entry name" value="P-loop containing nucleotide triphosphate hydrolases"/>
    <property type="match status" value="1"/>
</dbReference>
<reference evidence="1 2" key="1">
    <citation type="submission" date="2018-08" db="EMBL/GenBank/DDBJ databases">
        <title>Pallidiluteibacterium maritimus gen. nov., sp. nov., isolated from coastal sediment.</title>
        <authorList>
            <person name="Zhou L.Y."/>
        </authorList>
    </citation>
    <scope>NUCLEOTIDE SEQUENCE [LARGE SCALE GENOMIC DNA]</scope>
    <source>
        <strain evidence="1 2">XSD2</strain>
    </source>
</reference>
<gene>
    <name evidence="1" type="ORF">D1614_22810</name>
</gene>
<protein>
    <submittedName>
        <fullName evidence="1">AAA family ATPase</fullName>
    </submittedName>
</protein>
<keyword evidence="2" id="KW-1185">Reference proteome</keyword>